<evidence type="ECO:0000313" key="3">
    <source>
        <dbReference type="Proteomes" id="UP000023152"/>
    </source>
</evidence>
<sequence>MQKKHFNCSIFDNLAKKKNQYLLINFFSFSFQTNDYHDENKKKNYYSPFVCFEISVITIRLQFFQRKHKKGGKKSVKKIILKWLILKIAIFLFLLFYTVIYLKEKRKEKKKLNQESIDAINKSFKI</sequence>
<organism evidence="2 3">
    <name type="scientific">Reticulomyxa filosa</name>
    <dbReference type="NCBI Taxonomy" id="46433"/>
    <lineage>
        <taxon>Eukaryota</taxon>
        <taxon>Sar</taxon>
        <taxon>Rhizaria</taxon>
        <taxon>Retaria</taxon>
        <taxon>Foraminifera</taxon>
        <taxon>Monothalamids</taxon>
        <taxon>Reticulomyxidae</taxon>
        <taxon>Reticulomyxa</taxon>
    </lineage>
</organism>
<keyword evidence="1" id="KW-0812">Transmembrane</keyword>
<dbReference type="EMBL" id="ASPP01039806">
    <property type="protein sequence ID" value="ETO00878.1"/>
    <property type="molecule type" value="Genomic_DNA"/>
</dbReference>
<reference evidence="2 3" key="1">
    <citation type="journal article" date="2013" name="Curr. Biol.">
        <title>The Genome of the Foraminiferan Reticulomyxa filosa.</title>
        <authorList>
            <person name="Glockner G."/>
            <person name="Hulsmann N."/>
            <person name="Schleicher M."/>
            <person name="Noegel A.A."/>
            <person name="Eichinger L."/>
            <person name="Gallinger C."/>
            <person name="Pawlowski J."/>
            <person name="Sierra R."/>
            <person name="Euteneuer U."/>
            <person name="Pillet L."/>
            <person name="Moustafa A."/>
            <person name="Platzer M."/>
            <person name="Groth M."/>
            <person name="Szafranski K."/>
            <person name="Schliwa M."/>
        </authorList>
    </citation>
    <scope>NUCLEOTIDE SEQUENCE [LARGE SCALE GENOMIC DNA]</scope>
</reference>
<feature type="transmembrane region" description="Helical" evidence="1">
    <location>
        <begin position="84"/>
        <end position="102"/>
    </location>
</feature>
<gene>
    <name evidence="2" type="ORF">RFI_36562</name>
</gene>
<evidence type="ECO:0000313" key="2">
    <source>
        <dbReference type="EMBL" id="ETO00878.1"/>
    </source>
</evidence>
<name>X6LFZ7_RETFI</name>
<dbReference type="Proteomes" id="UP000023152">
    <property type="component" value="Unassembled WGS sequence"/>
</dbReference>
<accession>X6LFZ7</accession>
<feature type="transmembrane region" description="Helical" evidence="1">
    <location>
        <begin position="45"/>
        <end position="63"/>
    </location>
</feature>
<dbReference type="AlphaFoldDB" id="X6LFZ7"/>
<evidence type="ECO:0008006" key="4">
    <source>
        <dbReference type="Google" id="ProtNLM"/>
    </source>
</evidence>
<keyword evidence="3" id="KW-1185">Reference proteome</keyword>
<protein>
    <recommendedName>
        <fullName evidence="4">Transmembrane protein</fullName>
    </recommendedName>
</protein>
<evidence type="ECO:0000256" key="1">
    <source>
        <dbReference type="SAM" id="Phobius"/>
    </source>
</evidence>
<keyword evidence="1" id="KW-1133">Transmembrane helix</keyword>
<proteinExistence type="predicted"/>
<keyword evidence="1" id="KW-0472">Membrane</keyword>
<comment type="caution">
    <text evidence="2">The sequence shown here is derived from an EMBL/GenBank/DDBJ whole genome shotgun (WGS) entry which is preliminary data.</text>
</comment>